<organism evidence="1 2">
    <name type="scientific">Fictibacillus norfolkensis</name>
    <dbReference type="NCBI Taxonomy" id="2762233"/>
    <lineage>
        <taxon>Bacteria</taxon>
        <taxon>Bacillati</taxon>
        <taxon>Bacillota</taxon>
        <taxon>Bacilli</taxon>
        <taxon>Bacillales</taxon>
        <taxon>Fictibacillaceae</taxon>
        <taxon>Fictibacillus</taxon>
    </lineage>
</organism>
<dbReference type="Proteomes" id="UP000603641">
    <property type="component" value="Unassembled WGS sequence"/>
</dbReference>
<reference evidence="1 2" key="1">
    <citation type="submission" date="2020-08" db="EMBL/GenBank/DDBJ databases">
        <title>A Genomic Blueprint of the Chicken Gut Microbiome.</title>
        <authorList>
            <person name="Gilroy R."/>
            <person name="Ravi A."/>
            <person name="Getino M."/>
            <person name="Pursley I."/>
            <person name="Horton D.L."/>
            <person name="Alikhan N.-F."/>
            <person name="Baker D."/>
            <person name="Gharbi K."/>
            <person name="Hall N."/>
            <person name="Watson M."/>
            <person name="Adriaenssens E.M."/>
            <person name="Foster-Nyarko E."/>
            <person name="Jarju S."/>
            <person name="Secka A."/>
            <person name="Antonio M."/>
            <person name="Oren A."/>
            <person name="Chaudhuri R."/>
            <person name="La Ragione R.M."/>
            <person name="Hildebrand F."/>
            <person name="Pallen M.J."/>
        </authorList>
    </citation>
    <scope>NUCLEOTIDE SEQUENCE [LARGE SCALE GENOMIC DNA]</scope>
    <source>
        <strain evidence="1 2">Sa2CUA10</strain>
    </source>
</reference>
<protein>
    <submittedName>
        <fullName evidence="1">Uncharacterized protein</fullName>
    </submittedName>
</protein>
<evidence type="ECO:0000313" key="1">
    <source>
        <dbReference type="EMBL" id="MBD7962526.1"/>
    </source>
</evidence>
<comment type="caution">
    <text evidence="1">The sequence shown here is derived from an EMBL/GenBank/DDBJ whole genome shotgun (WGS) entry which is preliminary data.</text>
</comment>
<keyword evidence="2" id="KW-1185">Reference proteome</keyword>
<accession>A0ABR8SGB7</accession>
<evidence type="ECO:0000313" key="2">
    <source>
        <dbReference type="Proteomes" id="UP000603641"/>
    </source>
</evidence>
<proteinExistence type="predicted"/>
<dbReference type="RefSeq" id="WP_191751876.1">
    <property type="nucleotide sequence ID" value="NZ_JACSQM010000001.1"/>
</dbReference>
<name>A0ABR8SGB7_9BACL</name>
<dbReference type="EMBL" id="JACSQM010000001">
    <property type="protein sequence ID" value="MBD7962526.1"/>
    <property type="molecule type" value="Genomic_DNA"/>
</dbReference>
<gene>
    <name evidence="1" type="ORF">H9648_00565</name>
</gene>
<sequence length="78" mass="9277">MMLGFNNVKLTDRDVYKILYYSKVKGLLPFQIEEHFTVSRATIKNIVNGKSRRDCYEAFMEYKAKHPRKVKLLFEGEE</sequence>